<dbReference type="Gene3D" id="1.20.1560.10">
    <property type="entry name" value="ABC transporter type 1, transmembrane domain"/>
    <property type="match status" value="1"/>
</dbReference>
<gene>
    <name evidence="10" type="ORF">SAMN04488136_1203</name>
</gene>
<dbReference type="PROSITE" id="PS50929">
    <property type="entry name" value="ABC_TM1F"/>
    <property type="match status" value="1"/>
</dbReference>
<feature type="transmembrane region" description="Helical" evidence="7">
    <location>
        <begin position="266"/>
        <end position="289"/>
    </location>
</feature>
<protein>
    <submittedName>
        <fullName evidence="10">Putative ATP-binding cassette transporter</fullName>
    </submittedName>
</protein>
<feature type="transmembrane region" description="Helical" evidence="7">
    <location>
        <begin position="12"/>
        <end position="34"/>
    </location>
</feature>
<dbReference type="GO" id="GO:0034040">
    <property type="term" value="F:ATPase-coupled lipid transmembrane transporter activity"/>
    <property type="evidence" value="ECO:0007669"/>
    <property type="project" value="TreeGrafter"/>
</dbReference>
<feature type="domain" description="ABC transporter" evidence="8">
    <location>
        <begin position="331"/>
        <end position="554"/>
    </location>
</feature>
<comment type="subcellular location">
    <subcellularLocation>
        <location evidence="1">Cell membrane</location>
        <topology evidence="1">Multi-pass membrane protein</topology>
    </subcellularLocation>
</comment>
<dbReference type="Proteomes" id="UP000198854">
    <property type="component" value="Unassembled WGS sequence"/>
</dbReference>
<evidence type="ECO:0000259" key="9">
    <source>
        <dbReference type="PROSITE" id="PS50929"/>
    </source>
</evidence>
<dbReference type="PROSITE" id="PS00211">
    <property type="entry name" value="ABC_TRANSPORTER_1"/>
    <property type="match status" value="1"/>
</dbReference>
<feature type="domain" description="ABC transmembrane type-1" evidence="9">
    <location>
        <begin position="14"/>
        <end position="293"/>
    </location>
</feature>
<dbReference type="OrthoDB" id="9760776at2"/>
<dbReference type="GO" id="GO:0005524">
    <property type="term" value="F:ATP binding"/>
    <property type="evidence" value="ECO:0007669"/>
    <property type="project" value="UniProtKB-KW"/>
</dbReference>
<dbReference type="SUPFAM" id="SSF90123">
    <property type="entry name" value="ABC transporter transmembrane region"/>
    <property type="match status" value="1"/>
</dbReference>
<dbReference type="InterPro" id="IPR039421">
    <property type="entry name" value="Type_1_exporter"/>
</dbReference>
<evidence type="ECO:0000259" key="8">
    <source>
        <dbReference type="PROSITE" id="PS50893"/>
    </source>
</evidence>
<dbReference type="RefSeq" id="WP_093275935.1">
    <property type="nucleotide sequence ID" value="NZ_FNDD01000020.1"/>
</dbReference>
<dbReference type="AlphaFoldDB" id="A0A1G8DHT6"/>
<keyword evidence="5 7" id="KW-1133">Transmembrane helix</keyword>
<evidence type="ECO:0000256" key="5">
    <source>
        <dbReference type="ARBA" id="ARBA00022989"/>
    </source>
</evidence>
<dbReference type="GO" id="GO:1904680">
    <property type="term" value="F:peptide transmembrane transporter activity"/>
    <property type="evidence" value="ECO:0007669"/>
    <property type="project" value="InterPro"/>
</dbReference>
<dbReference type="GO" id="GO:0140359">
    <property type="term" value="F:ABC-type transporter activity"/>
    <property type="evidence" value="ECO:0007669"/>
    <property type="project" value="InterPro"/>
</dbReference>
<dbReference type="PROSITE" id="PS50893">
    <property type="entry name" value="ABC_TRANSPORTER_2"/>
    <property type="match status" value="1"/>
</dbReference>
<dbReference type="InterPro" id="IPR003439">
    <property type="entry name" value="ABC_transporter-like_ATP-bd"/>
</dbReference>
<dbReference type="InterPro" id="IPR017871">
    <property type="entry name" value="ABC_transporter-like_CS"/>
</dbReference>
<dbReference type="EMBL" id="FNDD01000020">
    <property type="protein sequence ID" value="SDH57278.1"/>
    <property type="molecule type" value="Genomic_DNA"/>
</dbReference>
<dbReference type="GO" id="GO:0016887">
    <property type="term" value="F:ATP hydrolysis activity"/>
    <property type="evidence" value="ECO:0007669"/>
    <property type="project" value="InterPro"/>
</dbReference>
<evidence type="ECO:0000256" key="1">
    <source>
        <dbReference type="ARBA" id="ARBA00004651"/>
    </source>
</evidence>
<evidence type="ECO:0000256" key="6">
    <source>
        <dbReference type="ARBA" id="ARBA00023136"/>
    </source>
</evidence>
<keyword evidence="4 10" id="KW-0067">ATP-binding</keyword>
<name>A0A1G8DHT6_9VIBR</name>
<dbReference type="InterPro" id="IPR003593">
    <property type="entry name" value="AAA+_ATPase"/>
</dbReference>
<proteinExistence type="predicted"/>
<dbReference type="SMART" id="SM00382">
    <property type="entry name" value="AAA"/>
    <property type="match status" value="1"/>
</dbReference>
<dbReference type="Gene3D" id="3.40.50.300">
    <property type="entry name" value="P-loop containing nucleotide triphosphate hydrolases"/>
    <property type="match status" value="1"/>
</dbReference>
<evidence type="ECO:0000313" key="10">
    <source>
        <dbReference type="EMBL" id="SDH57278.1"/>
    </source>
</evidence>
<accession>A0A1G8DHT6</accession>
<dbReference type="STRING" id="861298.SAMN04488136_1203"/>
<keyword evidence="11" id="KW-1185">Reference proteome</keyword>
<keyword evidence="6 7" id="KW-0472">Membrane</keyword>
<feature type="transmembrane region" description="Helical" evidence="7">
    <location>
        <begin position="54"/>
        <end position="73"/>
    </location>
</feature>
<dbReference type="Pfam" id="PF00005">
    <property type="entry name" value="ABC_tran"/>
    <property type="match status" value="1"/>
</dbReference>
<dbReference type="InterPro" id="IPR036640">
    <property type="entry name" value="ABC1_TM_sf"/>
</dbReference>
<reference evidence="10 11" key="1">
    <citation type="submission" date="2016-10" db="EMBL/GenBank/DDBJ databases">
        <authorList>
            <person name="de Groot N.N."/>
        </authorList>
    </citation>
    <scope>NUCLEOTIDE SEQUENCE [LARGE SCALE GENOMIC DNA]</scope>
    <source>
        <strain evidence="10 11">CGMCC 1.10228</strain>
    </source>
</reference>
<organism evidence="10 11">
    <name type="scientific">Vibrio xiamenensis</name>
    <dbReference type="NCBI Taxonomy" id="861298"/>
    <lineage>
        <taxon>Bacteria</taxon>
        <taxon>Pseudomonadati</taxon>
        <taxon>Pseudomonadota</taxon>
        <taxon>Gammaproteobacteria</taxon>
        <taxon>Vibrionales</taxon>
        <taxon>Vibrionaceae</taxon>
        <taxon>Vibrio</taxon>
    </lineage>
</organism>
<dbReference type="InterPro" id="IPR005898">
    <property type="entry name" value="Cyc_pep_transpt_SyrD/YojI"/>
</dbReference>
<evidence type="ECO:0000256" key="4">
    <source>
        <dbReference type="ARBA" id="ARBA00022840"/>
    </source>
</evidence>
<dbReference type="SUPFAM" id="SSF52540">
    <property type="entry name" value="P-loop containing nucleoside triphosphate hydrolases"/>
    <property type="match status" value="1"/>
</dbReference>
<dbReference type="PANTHER" id="PTHR24221:SF654">
    <property type="entry name" value="ATP-BINDING CASSETTE SUB-FAMILY B MEMBER 6"/>
    <property type="match status" value="1"/>
</dbReference>
<feature type="transmembrane region" description="Helical" evidence="7">
    <location>
        <begin position="150"/>
        <end position="173"/>
    </location>
</feature>
<dbReference type="InterPro" id="IPR027417">
    <property type="entry name" value="P-loop_NTPase"/>
</dbReference>
<feature type="transmembrane region" description="Helical" evidence="7">
    <location>
        <begin position="121"/>
        <end position="144"/>
    </location>
</feature>
<evidence type="ECO:0000313" key="11">
    <source>
        <dbReference type="Proteomes" id="UP000198854"/>
    </source>
</evidence>
<dbReference type="GO" id="GO:0005886">
    <property type="term" value="C:plasma membrane"/>
    <property type="evidence" value="ECO:0007669"/>
    <property type="project" value="UniProtKB-SubCell"/>
</dbReference>
<evidence type="ECO:0000256" key="3">
    <source>
        <dbReference type="ARBA" id="ARBA00022741"/>
    </source>
</evidence>
<keyword evidence="2 7" id="KW-0812">Transmembrane</keyword>
<dbReference type="GO" id="GO:0015833">
    <property type="term" value="P:peptide transport"/>
    <property type="evidence" value="ECO:0007669"/>
    <property type="project" value="InterPro"/>
</dbReference>
<dbReference type="InterPro" id="IPR011527">
    <property type="entry name" value="ABC1_TM_dom"/>
</dbReference>
<dbReference type="NCBIfam" id="TIGR01194">
    <property type="entry name" value="cyc_pep_trnsptr"/>
    <property type="match status" value="1"/>
</dbReference>
<evidence type="ECO:0000256" key="7">
    <source>
        <dbReference type="SAM" id="Phobius"/>
    </source>
</evidence>
<dbReference type="PANTHER" id="PTHR24221">
    <property type="entry name" value="ATP-BINDING CASSETTE SUB-FAMILY B"/>
    <property type="match status" value="1"/>
</dbReference>
<feature type="transmembrane region" description="Helical" evidence="7">
    <location>
        <begin position="231"/>
        <end position="260"/>
    </location>
</feature>
<evidence type="ECO:0000256" key="2">
    <source>
        <dbReference type="ARBA" id="ARBA00022692"/>
    </source>
</evidence>
<keyword evidence="3" id="KW-0547">Nucleotide-binding</keyword>
<sequence>MFQSILVRFKWPILAATVFSVIGAVAGIAMLKIITLQLSKIGEQHSVSGADFALFVVAVVAILSFGLASRYLLAKLSAQVVYEFRDQLAKRLLCTDYAAIERLGGHRILAAMKTDASKLSAGLLIMPGFIYSLVTVLLCLGYMMFTSMSLFGIVFVLISAIILLAKSILTIGLRYYQALRQDEDELFSGLTTLVQGVKELSINTKRRRFVYRNILLPNFANIQQRSIRVSVIFTMLNSMASTLVFFVIGVIVFGSALYWQDVPNEAVMSFVLTILYMINPMESIISALNQLSDFAASYRNIQRLELASDAHFEQRIDTQRSRAIARDWQRLSIEAVSFQYQTDGSDDYQFAIGPISTELRRGDAVYLTGGNGSGKSTFAKLILGLYQATDGQICLDGTDVSQAAFIDEYQDLCSAIFSDFHLFEHVLDDSGELADDNAIAQHLTALEMAHKVTSHGGHLSSIALSQGQKKRLALAMSYLENTPICLYDEWAADQDPRFRELFYSEIIPELKRQNKLVLVITHDDKYFHLADQLLRFEQGQLVEDLRPQTAKALIA</sequence>